<dbReference type="CDD" id="cd19091">
    <property type="entry name" value="AKR_PsAKR"/>
    <property type="match status" value="1"/>
</dbReference>
<dbReference type="InterPro" id="IPR036812">
    <property type="entry name" value="NAD(P)_OxRdtase_dom_sf"/>
</dbReference>
<reference evidence="3 4" key="1">
    <citation type="submission" date="2017-05" db="EMBL/GenBank/DDBJ databases">
        <authorList>
            <person name="Varghese N."/>
            <person name="Submissions S."/>
        </authorList>
    </citation>
    <scope>NUCLEOTIDE SEQUENCE [LARGE SCALE GENOMIC DNA]</scope>
    <source>
        <strain evidence="3 4">DSM 19036</strain>
    </source>
</reference>
<dbReference type="PANTHER" id="PTHR43364:SF18">
    <property type="entry name" value="OXIDOREDUCTASE"/>
    <property type="match status" value="1"/>
</dbReference>
<dbReference type="GO" id="GO:0016491">
    <property type="term" value="F:oxidoreductase activity"/>
    <property type="evidence" value="ECO:0007669"/>
    <property type="project" value="UniProtKB-KW"/>
</dbReference>
<evidence type="ECO:0000259" key="2">
    <source>
        <dbReference type="Pfam" id="PF00248"/>
    </source>
</evidence>
<gene>
    <name evidence="3" type="ORF">SAMN06265348_12714</name>
</gene>
<sequence length="347" mass="37834">MKYKVLGKTGLFVSEMCLGTMTFGQSAGRYAAASGVTQEMADAIIRLGFDAGINFIDTANVYAGGQSEEIVGKSIKNLGLARKDLVISTKMGHATGDGPNDGGSSRYNIMNQVKESLKRLGTDHIDLYQLHGWDAATPLDETIRALDDLITQGLVRYVGVSNWFAWQIQKALGKAEQLNTVQFESVQAYYSLAGRDLEREILPMLESEKLGLMVFSPLAGGYLSGKYRNGDSSGRRATIQFPPVDEVKGEPVLAALEDIAAEHNTSMASIALAWLLQKRSVTTVIIGVKHKEQLEDNLKAANVNLSESEIKKLNEASQLPPEYPGWMMGSSAPREHLLSTGELTKQY</sequence>
<dbReference type="SUPFAM" id="SSF51430">
    <property type="entry name" value="NAD(P)-linked oxidoreductase"/>
    <property type="match status" value="1"/>
</dbReference>
<keyword evidence="4" id="KW-1185">Reference proteome</keyword>
<dbReference type="EMBL" id="FXTN01000027">
    <property type="protein sequence ID" value="SMO99835.1"/>
    <property type="molecule type" value="Genomic_DNA"/>
</dbReference>
<dbReference type="OrthoDB" id="9804790at2"/>
<dbReference type="Pfam" id="PF00248">
    <property type="entry name" value="Aldo_ket_red"/>
    <property type="match status" value="1"/>
</dbReference>
<evidence type="ECO:0000313" key="4">
    <source>
        <dbReference type="Proteomes" id="UP000320300"/>
    </source>
</evidence>
<evidence type="ECO:0000256" key="1">
    <source>
        <dbReference type="ARBA" id="ARBA00023002"/>
    </source>
</evidence>
<dbReference type="Proteomes" id="UP000320300">
    <property type="component" value="Unassembled WGS sequence"/>
</dbReference>
<dbReference type="InterPro" id="IPR023210">
    <property type="entry name" value="NADP_OxRdtase_dom"/>
</dbReference>
<dbReference type="FunFam" id="3.20.20.100:FF:000004">
    <property type="entry name" value="Oxidoreductase, aldo/keto reductase"/>
    <property type="match status" value="1"/>
</dbReference>
<dbReference type="InterPro" id="IPR050523">
    <property type="entry name" value="AKR_Detox_Biosynth"/>
</dbReference>
<name>A0A521FUC9_9SPHI</name>
<feature type="domain" description="NADP-dependent oxidoreductase" evidence="2">
    <location>
        <begin position="15"/>
        <end position="316"/>
    </location>
</feature>
<dbReference type="PANTHER" id="PTHR43364">
    <property type="entry name" value="NADH-SPECIFIC METHYLGLYOXAL REDUCTASE-RELATED"/>
    <property type="match status" value="1"/>
</dbReference>
<dbReference type="AlphaFoldDB" id="A0A521FUC9"/>
<protein>
    <submittedName>
        <fullName evidence="3">Predicted oxidoreductase</fullName>
    </submittedName>
</protein>
<accession>A0A521FUC9</accession>
<keyword evidence="1" id="KW-0560">Oxidoreductase</keyword>
<evidence type="ECO:0000313" key="3">
    <source>
        <dbReference type="EMBL" id="SMO99835.1"/>
    </source>
</evidence>
<dbReference type="RefSeq" id="WP_142531396.1">
    <property type="nucleotide sequence ID" value="NZ_CBCSJO010000024.1"/>
</dbReference>
<dbReference type="GO" id="GO:0005829">
    <property type="term" value="C:cytosol"/>
    <property type="evidence" value="ECO:0007669"/>
    <property type="project" value="TreeGrafter"/>
</dbReference>
<proteinExistence type="predicted"/>
<organism evidence="3 4">
    <name type="scientific">Pedobacter westerhofensis</name>
    <dbReference type="NCBI Taxonomy" id="425512"/>
    <lineage>
        <taxon>Bacteria</taxon>
        <taxon>Pseudomonadati</taxon>
        <taxon>Bacteroidota</taxon>
        <taxon>Sphingobacteriia</taxon>
        <taxon>Sphingobacteriales</taxon>
        <taxon>Sphingobacteriaceae</taxon>
        <taxon>Pedobacter</taxon>
    </lineage>
</organism>
<dbReference type="Gene3D" id="3.20.20.100">
    <property type="entry name" value="NADP-dependent oxidoreductase domain"/>
    <property type="match status" value="1"/>
</dbReference>